<reference evidence="1 2" key="1">
    <citation type="submission" date="2016-09" db="EMBL/GenBank/DDBJ databases">
        <title>Complete genome sequence of Deltia acidovorans CM13 isolated from murine proximal colonic tissue.</title>
        <authorList>
            <person name="Saffarian A."/>
        </authorList>
    </citation>
    <scope>NUCLEOTIDE SEQUENCE [LARGE SCALE GENOMIC DNA]</scope>
    <source>
        <strain evidence="1 2">CM13</strain>
    </source>
</reference>
<gene>
    <name evidence="1" type="ORF">BI380_14320</name>
</gene>
<keyword evidence="2" id="KW-1185">Reference proteome</keyword>
<dbReference type="RefSeq" id="WP_046239805.1">
    <property type="nucleotide sequence ID" value="NZ_CBCSDN010000081.1"/>
</dbReference>
<accession>A0ABM6E5J9</accession>
<organism evidence="1 2">
    <name type="scientific">Delftia tsuruhatensis</name>
    <dbReference type="NCBI Taxonomy" id="180282"/>
    <lineage>
        <taxon>Bacteria</taxon>
        <taxon>Pseudomonadati</taxon>
        <taxon>Pseudomonadota</taxon>
        <taxon>Betaproteobacteria</taxon>
        <taxon>Burkholderiales</taxon>
        <taxon>Comamonadaceae</taxon>
        <taxon>Delftia</taxon>
    </lineage>
</organism>
<evidence type="ECO:0000313" key="1">
    <source>
        <dbReference type="EMBL" id="AOV02431.1"/>
    </source>
</evidence>
<evidence type="ECO:0000313" key="2">
    <source>
        <dbReference type="Proteomes" id="UP000095607"/>
    </source>
</evidence>
<protein>
    <submittedName>
        <fullName evidence="1">Uncharacterized protein</fullName>
    </submittedName>
</protein>
<dbReference type="EMBL" id="CP017420">
    <property type="protein sequence ID" value="AOV02431.1"/>
    <property type="molecule type" value="Genomic_DNA"/>
</dbReference>
<proteinExistence type="predicted"/>
<dbReference type="Proteomes" id="UP000095607">
    <property type="component" value="Chromosome"/>
</dbReference>
<name>A0ABM6E5J9_9BURK</name>
<sequence>MKKEHPHAQVLRWIADGEDVQARMSDGSETWWSFPGKYSHASERKVLLGEPSELEFRIKPKTITVGDREIEAPVMSGPGYFISDFGTMLEWFGDETDNDGYQHLQRCGRVFATPEAARAAQEAITALLTREPS</sequence>